<keyword evidence="1" id="KW-0732">Signal</keyword>
<keyword evidence="3" id="KW-1185">Reference proteome</keyword>
<protein>
    <submittedName>
        <fullName evidence="2">Copper binding proteins, plastocyanin/azurin family protein</fullName>
    </submittedName>
</protein>
<gene>
    <name evidence="2" type="ORF">LshimejAT787_0208640</name>
</gene>
<evidence type="ECO:0000313" key="2">
    <source>
        <dbReference type="EMBL" id="GLB35299.1"/>
    </source>
</evidence>
<name>A0A9P3PGZ0_LYOSH</name>
<dbReference type="CDD" id="cd00920">
    <property type="entry name" value="Cupredoxin"/>
    <property type="match status" value="1"/>
</dbReference>
<sequence length="226" mass="22325">MLAAALVVIVLPTFAAAQYGPPPSGPTTTAAAAVPSAPADTPGHMNIDVAFQGQFVFHPANITAPNGTFVTFWFPNTGLDHSVTQSSFAAPCTYLAATSNSTAGFDSGLQSAKTFTINITDDTKPIWYHCKQVGHCGMGMAGSINAPATGNTHDKFVAAAMAIGGSEVTENDNGPVTGGVNGIATAAPAASTGGAGGSGSSAATSLAYNAPLALLAGALALSLALL</sequence>
<evidence type="ECO:0000313" key="3">
    <source>
        <dbReference type="Proteomes" id="UP001063166"/>
    </source>
</evidence>
<proteinExistence type="predicted"/>
<dbReference type="OrthoDB" id="1921208at2759"/>
<dbReference type="EMBL" id="BRPK01000002">
    <property type="protein sequence ID" value="GLB35299.1"/>
    <property type="molecule type" value="Genomic_DNA"/>
</dbReference>
<comment type="caution">
    <text evidence="2">The sequence shown here is derived from an EMBL/GenBank/DDBJ whole genome shotgun (WGS) entry which is preliminary data.</text>
</comment>
<dbReference type="Proteomes" id="UP001063166">
    <property type="component" value="Unassembled WGS sequence"/>
</dbReference>
<feature type="chain" id="PRO_5040126691" evidence="1">
    <location>
        <begin position="18"/>
        <end position="226"/>
    </location>
</feature>
<organism evidence="2 3">
    <name type="scientific">Lyophyllum shimeji</name>
    <name type="common">Hon-shimeji</name>
    <name type="synonym">Tricholoma shimeji</name>
    <dbReference type="NCBI Taxonomy" id="47721"/>
    <lineage>
        <taxon>Eukaryota</taxon>
        <taxon>Fungi</taxon>
        <taxon>Dikarya</taxon>
        <taxon>Basidiomycota</taxon>
        <taxon>Agaricomycotina</taxon>
        <taxon>Agaricomycetes</taxon>
        <taxon>Agaricomycetidae</taxon>
        <taxon>Agaricales</taxon>
        <taxon>Tricholomatineae</taxon>
        <taxon>Lyophyllaceae</taxon>
        <taxon>Lyophyllum</taxon>
    </lineage>
</organism>
<dbReference type="PANTHER" id="PTHR34883">
    <property type="entry name" value="SERINE-RICH PROTEIN, PUTATIVE-RELATED-RELATED"/>
    <property type="match status" value="1"/>
</dbReference>
<dbReference type="AlphaFoldDB" id="A0A9P3PGZ0"/>
<accession>A0A9P3PGZ0</accession>
<dbReference type="PANTHER" id="PTHR34883:SF15">
    <property type="entry name" value="EXTRACELLULAR SERINE-RICH PROTEIN"/>
    <property type="match status" value="1"/>
</dbReference>
<dbReference type="SUPFAM" id="SSF49503">
    <property type="entry name" value="Cupredoxins"/>
    <property type="match status" value="1"/>
</dbReference>
<feature type="signal peptide" evidence="1">
    <location>
        <begin position="1"/>
        <end position="17"/>
    </location>
</feature>
<dbReference type="Gene3D" id="2.60.40.420">
    <property type="entry name" value="Cupredoxins - blue copper proteins"/>
    <property type="match status" value="1"/>
</dbReference>
<evidence type="ECO:0000256" key="1">
    <source>
        <dbReference type="SAM" id="SignalP"/>
    </source>
</evidence>
<dbReference type="InterPro" id="IPR008972">
    <property type="entry name" value="Cupredoxin"/>
</dbReference>
<dbReference type="InterPro" id="IPR052953">
    <property type="entry name" value="Ser-rich/MCO-related"/>
</dbReference>
<reference evidence="2" key="1">
    <citation type="submission" date="2022-07" db="EMBL/GenBank/DDBJ databases">
        <title>The genome of Lyophyllum shimeji provides insight into the initial evolution of ectomycorrhizal fungal genome.</title>
        <authorList>
            <person name="Kobayashi Y."/>
            <person name="Shibata T."/>
            <person name="Hirakawa H."/>
            <person name="Shigenobu S."/>
            <person name="Nishiyama T."/>
            <person name="Yamada A."/>
            <person name="Hasebe M."/>
            <person name="Kawaguchi M."/>
        </authorList>
    </citation>
    <scope>NUCLEOTIDE SEQUENCE</scope>
    <source>
        <strain evidence="2">AT787</strain>
    </source>
</reference>